<proteinExistence type="predicted"/>
<feature type="domain" description="C2H2-type" evidence="2">
    <location>
        <begin position="14"/>
        <end position="38"/>
    </location>
</feature>
<evidence type="ECO:0000256" key="1">
    <source>
        <dbReference type="PROSITE-ProRule" id="PRU00042"/>
    </source>
</evidence>
<dbReference type="GO" id="GO:0008270">
    <property type="term" value="F:zinc ion binding"/>
    <property type="evidence" value="ECO:0007669"/>
    <property type="project" value="UniProtKB-KW"/>
</dbReference>
<dbReference type="OrthoDB" id="2289822at2759"/>
<keyword evidence="4" id="KW-1185">Reference proteome</keyword>
<name>A0A8H7QFP6_9FUNG</name>
<dbReference type="InterPro" id="IPR004242">
    <property type="entry name" value="Transposase_21"/>
</dbReference>
<evidence type="ECO:0000259" key="2">
    <source>
        <dbReference type="PROSITE" id="PS50157"/>
    </source>
</evidence>
<gene>
    <name evidence="3" type="ORF">INT47_012016</name>
</gene>
<protein>
    <recommendedName>
        <fullName evidence="2">C2H2-type domain-containing protein</fullName>
    </recommendedName>
</protein>
<dbReference type="PROSITE" id="PS50157">
    <property type="entry name" value="ZINC_FINGER_C2H2_2"/>
    <property type="match status" value="1"/>
</dbReference>
<accession>A0A8H7QFP6</accession>
<sequence>MQNQFKRMKLSNTYECDQCIRKFDTGVQLRNHKRIHAGIIETSTVSDNMATTRVLPTADAAPTGTTCTIQYHTEGESTNSTIYFLVSFNPGEPRTFKASCNFGPDDEGHVYNEASIQDHAFTTSQMMSIQLYDIITSFQVSSECHRQIVHLMNTVIRDHDKLAEEYNPHIRHAGPVSTLLKEKTSIKAHEFPIGSRTTMKMMSVGDQLSKLLSHEETREKLRYRHDRKATPGIISDYFDGEDYKALKNANLFQSPDDIAIALFVDGFVNQKKSKQEMTIVHVLVMNFDPSIRYTDQYMFQLAIIPGKPKDLDSFLLPIIDEIKSLGEHGLIVERWNGETIKAKVHLVMATGDIPQVTKYMHHGGHMATYGCRVCLVEVQKRECTGYGMYFQKRGASLRTVDHFVNGDEEHHIKNANLISALPSFCGSSYYGLDEMHLLGQGIGRFIFDVIVKVNQSSDTSYYSKKQGNFNKDAYTFKVSKKQLELVGDCITKSRANIPVSFQGSWDNLLSKIDGARAINFLDFLLYVVPTLLVPLFEKKSVRKALLMLTRGCAIALQWEQTDSMILEMESCFRNWHNFLDVEISNGNLSNSIFKPNNHYLSHIGFITRKAGCMRSYSARSMERTIRKYFKLIKSKVHAGTNAGNMVERLSIRGYVNLALDTVSLLESITPIKTSLDDFIELPPTAIHNQNHQLWSPFITITTTSSNLVDSMPINTFIRELKIYYGRSTRSIFASITIHNLTIKMAARALLFSNIITSRMHRRIRAEHRRGNRFVLFHANYKSKICWYVGSVNFYFEHNNSTDPNN</sequence>
<dbReference type="EMBL" id="JAEPRD010000451">
    <property type="protein sequence ID" value="KAG2191239.1"/>
    <property type="molecule type" value="Genomic_DNA"/>
</dbReference>
<reference evidence="3" key="1">
    <citation type="submission" date="2020-12" db="EMBL/GenBank/DDBJ databases">
        <title>Metabolic potential, ecology and presence of endohyphal bacteria is reflected in genomic diversity of Mucoromycotina.</title>
        <authorList>
            <person name="Muszewska A."/>
            <person name="Okrasinska A."/>
            <person name="Steczkiewicz K."/>
            <person name="Drgas O."/>
            <person name="Orlowska M."/>
            <person name="Perlinska-Lenart U."/>
            <person name="Aleksandrzak-Piekarczyk T."/>
            <person name="Szatraj K."/>
            <person name="Zielenkiewicz U."/>
            <person name="Pilsyk S."/>
            <person name="Malc E."/>
            <person name="Mieczkowski P."/>
            <person name="Kruszewska J.S."/>
            <person name="Biernat P."/>
            <person name="Pawlowska J."/>
        </authorList>
    </citation>
    <scope>NUCLEOTIDE SEQUENCE</scope>
    <source>
        <strain evidence="3">WA0000017839</strain>
    </source>
</reference>
<keyword evidence="1" id="KW-0479">Metal-binding</keyword>
<comment type="caution">
    <text evidence="3">The sequence shown here is derived from an EMBL/GenBank/DDBJ whole genome shotgun (WGS) entry which is preliminary data.</text>
</comment>
<dbReference type="Proteomes" id="UP000603453">
    <property type="component" value="Unassembled WGS sequence"/>
</dbReference>
<keyword evidence="1" id="KW-0863">Zinc-finger</keyword>
<evidence type="ECO:0000313" key="4">
    <source>
        <dbReference type="Proteomes" id="UP000603453"/>
    </source>
</evidence>
<dbReference type="AlphaFoldDB" id="A0A8H7QFP6"/>
<feature type="non-terminal residue" evidence="3">
    <location>
        <position position="1"/>
    </location>
</feature>
<keyword evidence="1" id="KW-0862">Zinc</keyword>
<evidence type="ECO:0000313" key="3">
    <source>
        <dbReference type="EMBL" id="KAG2191239.1"/>
    </source>
</evidence>
<dbReference type="Pfam" id="PF02992">
    <property type="entry name" value="Transposase_21"/>
    <property type="match status" value="1"/>
</dbReference>
<dbReference type="PROSITE" id="PS00028">
    <property type="entry name" value="ZINC_FINGER_C2H2_1"/>
    <property type="match status" value="1"/>
</dbReference>
<dbReference type="InterPro" id="IPR013087">
    <property type="entry name" value="Znf_C2H2_type"/>
</dbReference>
<organism evidence="3 4">
    <name type="scientific">Mucor saturninus</name>
    <dbReference type="NCBI Taxonomy" id="64648"/>
    <lineage>
        <taxon>Eukaryota</taxon>
        <taxon>Fungi</taxon>
        <taxon>Fungi incertae sedis</taxon>
        <taxon>Mucoromycota</taxon>
        <taxon>Mucoromycotina</taxon>
        <taxon>Mucoromycetes</taxon>
        <taxon>Mucorales</taxon>
        <taxon>Mucorineae</taxon>
        <taxon>Mucoraceae</taxon>
        <taxon>Mucor</taxon>
    </lineage>
</organism>